<dbReference type="PANTHER" id="PTHR48100">
    <property type="entry name" value="BROAD-SPECIFICITY PHOSPHATASE YOR283W-RELATED"/>
    <property type="match status" value="1"/>
</dbReference>
<evidence type="ECO:0000313" key="2">
    <source>
        <dbReference type="Proteomes" id="UP000824241"/>
    </source>
</evidence>
<protein>
    <submittedName>
        <fullName evidence="1">Histidine phosphatase family protein</fullName>
    </submittedName>
</protein>
<reference evidence="1" key="1">
    <citation type="submission" date="2020-10" db="EMBL/GenBank/DDBJ databases">
        <authorList>
            <person name="Gilroy R."/>
        </authorList>
    </citation>
    <scope>NUCLEOTIDE SEQUENCE</scope>
    <source>
        <strain evidence="1">CHK189-12415</strain>
    </source>
</reference>
<dbReference type="Proteomes" id="UP000824241">
    <property type="component" value="Unassembled WGS sequence"/>
</dbReference>
<accession>A0A9D1DWB7</accession>
<name>A0A9D1DWB7_9FIRM</name>
<dbReference type="SMART" id="SM00855">
    <property type="entry name" value="PGAM"/>
    <property type="match status" value="1"/>
</dbReference>
<dbReference type="Gene3D" id="3.40.50.1240">
    <property type="entry name" value="Phosphoglycerate mutase-like"/>
    <property type="match status" value="1"/>
</dbReference>
<dbReference type="AlphaFoldDB" id="A0A9D1DWB7"/>
<dbReference type="InterPro" id="IPR013078">
    <property type="entry name" value="His_Pase_superF_clade-1"/>
</dbReference>
<dbReference type="Pfam" id="PF00300">
    <property type="entry name" value="His_Phos_1"/>
    <property type="match status" value="1"/>
</dbReference>
<evidence type="ECO:0000313" key="1">
    <source>
        <dbReference type="EMBL" id="HIR60108.1"/>
    </source>
</evidence>
<dbReference type="CDD" id="cd07067">
    <property type="entry name" value="HP_PGM_like"/>
    <property type="match status" value="1"/>
</dbReference>
<gene>
    <name evidence="1" type="ORF">IAB37_00805</name>
</gene>
<dbReference type="InterPro" id="IPR050275">
    <property type="entry name" value="PGM_Phosphatase"/>
</dbReference>
<dbReference type="InterPro" id="IPR029033">
    <property type="entry name" value="His_PPase_superfam"/>
</dbReference>
<sequence length="229" mass="25878">MITYKLYIIRPGLTAGNLDGRYIGSTDLPLCREGRDQLLKLAKTREYPNVGRVYAPPLKRCLETAEILFPGHTPVEVPKLREYSFGVFENKTVQELQGSAAFQRWTESGMREPPLGGEDRTAFLNRCEEGFGWVLENMMRERMTAAALICHSGIMMNLLSQHGYPKQEPLKWKAEPGEGFTALITASMWQRAGVFEVVDPIPYIKGDEHEPAAYGIYDLEEEEDDGDES</sequence>
<dbReference type="EMBL" id="DVHA01000024">
    <property type="protein sequence ID" value="HIR60108.1"/>
    <property type="molecule type" value="Genomic_DNA"/>
</dbReference>
<dbReference type="GO" id="GO:0016791">
    <property type="term" value="F:phosphatase activity"/>
    <property type="evidence" value="ECO:0007669"/>
    <property type="project" value="TreeGrafter"/>
</dbReference>
<comment type="caution">
    <text evidence="1">The sequence shown here is derived from an EMBL/GenBank/DDBJ whole genome shotgun (WGS) entry which is preliminary data.</text>
</comment>
<organism evidence="1 2">
    <name type="scientific">Candidatus Faecivivens stercoravium</name>
    <dbReference type="NCBI Taxonomy" id="2840803"/>
    <lineage>
        <taxon>Bacteria</taxon>
        <taxon>Bacillati</taxon>
        <taxon>Bacillota</taxon>
        <taxon>Clostridia</taxon>
        <taxon>Eubacteriales</taxon>
        <taxon>Oscillospiraceae</taxon>
        <taxon>Oscillospiraceae incertae sedis</taxon>
        <taxon>Candidatus Faecivivens</taxon>
    </lineage>
</organism>
<dbReference type="SUPFAM" id="SSF53254">
    <property type="entry name" value="Phosphoglycerate mutase-like"/>
    <property type="match status" value="1"/>
</dbReference>
<reference evidence="1" key="2">
    <citation type="journal article" date="2021" name="PeerJ">
        <title>Extensive microbial diversity within the chicken gut microbiome revealed by metagenomics and culture.</title>
        <authorList>
            <person name="Gilroy R."/>
            <person name="Ravi A."/>
            <person name="Getino M."/>
            <person name="Pursley I."/>
            <person name="Horton D.L."/>
            <person name="Alikhan N.F."/>
            <person name="Baker D."/>
            <person name="Gharbi K."/>
            <person name="Hall N."/>
            <person name="Watson M."/>
            <person name="Adriaenssens E.M."/>
            <person name="Foster-Nyarko E."/>
            <person name="Jarju S."/>
            <person name="Secka A."/>
            <person name="Antonio M."/>
            <person name="Oren A."/>
            <person name="Chaudhuri R.R."/>
            <person name="La Ragione R."/>
            <person name="Hildebrand F."/>
            <person name="Pallen M.J."/>
        </authorList>
    </citation>
    <scope>NUCLEOTIDE SEQUENCE</scope>
    <source>
        <strain evidence="1">CHK189-12415</strain>
    </source>
</reference>
<proteinExistence type="predicted"/>